<feature type="compositionally biased region" description="Low complexity" evidence="1">
    <location>
        <begin position="1337"/>
        <end position="1353"/>
    </location>
</feature>
<feature type="region of interest" description="Disordered" evidence="1">
    <location>
        <begin position="1317"/>
        <end position="1387"/>
    </location>
</feature>
<feature type="compositionally biased region" description="Polar residues" evidence="1">
    <location>
        <begin position="1475"/>
        <end position="1484"/>
    </location>
</feature>
<sequence length="1720" mass="190665">MSMLESRPQFTFPPNNELNDTEKTEEAEEDEEAASLSTATGGAGGGLYSSRSSVRSTVFMDTSTVNTETTSKHSVSSSINKTPGTPRTASIQLLTIDPLIQSEILHISQVEHAQKATEQVIQLIIYYNIMHRLHGSMNDFFSTLSDKSRLEPHKFPTYFHHSIDFYNSIVTQNYPKPIPAFGSYLKSGHQSLLNSFITLIKSSPTFIASSLLSMSYPDLNNFTCHSLDPFEDLSSLYRSNPLDTLFYGFFPPEVPQMQRLEYFSQICAVLMDAKKGEKVCFEVFDKVMASSGHPFKSSLEILILDLLQDGSFLTLPSLMSSSSKRRSPSACSSNVPSPELSSATLASSGGEHPKHPGAPGSINTNSSSSLSSLYRSSEERTAEFHNQAAIKILRFLDNQSAESIPQSFLTFSRLVLAKVSRRNHQHCLLLIVVKYLFNRHLCKLITGPENFGILKTCFINDIQRQRVLIPVFQKAYRLVASVLLEENVSDVDIDVKYHIDSIVDKFCAPPPDSVPSSFDLDSKFGPMANFTQTDYYSPGQLLVLAPSDIVKLYSALFPSFASAQRSAPPSASSSTFNHQKPVNMEPRPSYNFQAPFPLDTGYSTTATSFVSTQSSLSDNNLPSLAELVNQVNNQYNEDVAVMDDDDDGDGMSPIDSPKFSENYEWSLDDIRTDLEPVMDDLVKKFPYLQLKSSSYLSSLRPSKLNNFKIPHPMNECWQVFKVNEKGEVDILTATSILDYAKATKGTSMLNNDDNPDDLPSVIAPANRGLAGVVKKAIERLIAVSANCHYEYADCVQPASAVQPGGYTYSLLSTAMDRAVARENFLEANEYTNALNALKKLLPHPNSQTYSQVAISVNNHIMSLISREKDQGIAKVNHQVEVAEDYSLPYKIHLRNATKRCQEVFGNLHDTRTKVWYVTEIRPSPLWNRAKDVARALTQGSSQPDSLAESQSTPTSPFPTLKRNNSTSSLSSSGVFSFKRFTSGSNKRDFSNRRQSLMNSLVPQTDGMFAPKEYAGEYKLSDREAESTRKWLRGQKVQNFCTGEERIHRFCCEVDDLVKRIMGDVLSSRRNRGHSLLSSSGLFKTDLWKLIIEVEGIDRSSTPSLQRSSTYHHHQHGPQSEFEYQFGRPADLTSERRDSYRPGLDRTGSLKAAHRSQRSSPNLLDMFSSFDVSSSRRGSGDISPHDSGFESSSSFHKPNMSSTGSHRRNKSLNDTKSGSDDIGKDDLDTYLNTAPGYPQDGSSNMDAKRQELDSVILDLQMRLTGMIYSDIGMGCWFEDKWIDAPLVQAAVERANEQKKRMRQAISGNAHAQAAVFKLSEPPMGDTQSKRHSRKHSQSSRQFTSGNNSTTTGQTPHSESSDTITLNKLKTQSRESFRTSVGGGSGNVSFDYDKAYQRTLHRLSVSTSPIEKLNTLYTLEMLVVSSLSNGVTPSGGGLSTPNSLRSYHRSNMPSVSSEVPTPLVNSPAVPSGERTNRASVGNSNSKKGGPPVMSSLGESIASAEARRCSSSLVPGQNPFFGKQMSPNTDAIAEELRRVFTTNGVKSKTLFRDLQIISAFVPAQVLDLTDLGKAFWDVSLAALSMKEETLSVMVECASEIFQYNSGMITHGEVDHGFLSQWELSDCAWLWSIASKEGDTVGQRELAIMHMSHPQIAPICLMPFSKIQNTFDSSLLDDSRVMEDLDKYDPIRMAIIKHWMSHASNQGDNIATEYLMQQSPSGYI</sequence>
<feature type="compositionally biased region" description="Basic and acidic residues" evidence="1">
    <location>
        <begin position="1132"/>
        <end position="1143"/>
    </location>
</feature>
<name>A0A642V658_9ASCO</name>
<feature type="compositionally biased region" description="Low complexity" evidence="1">
    <location>
        <begin position="319"/>
        <end position="333"/>
    </location>
</feature>
<feature type="compositionally biased region" description="Polar residues" evidence="1">
    <location>
        <begin position="1437"/>
        <end position="1457"/>
    </location>
</feature>
<feature type="region of interest" description="Disordered" evidence="1">
    <location>
        <begin position="64"/>
        <end position="84"/>
    </location>
</feature>
<evidence type="ECO:0000256" key="1">
    <source>
        <dbReference type="SAM" id="MobiDB-lite"/>
    </source>
</evidence>
<feature type="compositionally biased region" description="Polar residues" evidence="1">
    <location>
        <begin position="937"/>
        <end position="954"/>
    </location>
</feature>
<comment type="caution">
    <text evidence="2">The sequence shown here is derived from an EMBL/GenBank/DDBJ whole genome shotgun (WGS) entry which is preliminary data.</text>
</comment>
<accession>A0A642V658</accession>
<evidence type="ECO:0000313" key="2">
    <source>
        <dbReference type="EMBL" id="KAA8915538.1"/>
    </source>
</evidence>
<feature type="compositionally biased region" description="Basic and acidic residues" evidence="1">
    <location>
        <begin position="1210"/>
        <end position="1226"/>
    </location>
</feature>
<feature type="compositionally biased region" description="Polar residues" evidence="1">
    <location>
        <begin position="1188"/>
        <end position="1203"/>
    </location>
</feature>
<dbReference type="EMBL" id="SWFS01000157">
    <property type="protein sequence ID" value="KAA8915538.1"/>
    <property type="molecule type" value="Genomic_DNA"/>
</dbReference>
<dbReference type="PANTHER" id="PTHR42064:SF1">
    <property type="entry name" value="YALI0F28677P"/>
    <property type="match status" value="1"/>
</dbReference>
<organism evidence="2 3">
    <name type="scientific">Trichomonascus ciferrii</name>
    <dbReference type="NCBI Taxonomy" id="44093"/>
    <lineage>
        <taxon>Eukaryota</taxon>
        <taxon>Fungi</taxon>
        <taxon>Dikarya</taxon>
        <taxon>Ascomycota</taxon>
        <taxon>Saccharomycotina</taxon>
        <taxon>Dipodascomycetes</taxon>
        <taxon>Dipodascales</taxon>
        <taxon>Trichomonascaceae</taxon>
        <taxon>Trichomonascus</taxon>
        <taxon>Trichomonascus ciferrii complex</taxon>
    </lineage>
</organism>
<dbReference type="Proteomes" id="UP000761534">
    <property type="component" value="Unassembled WGS sequence"/>
</dbReference>
<proteinExistence type="predicted"/>
<feature type="region of interest" description="Disordered" evidence="1">
    <location>
        <begin position="319"/>
        <end position="369"/>
    </location>
</feature>
<feature type="region of interest" description="Disordered" evidence="1">
    <location>
        <begin position="1"/>
        <end position="49"/>
    </location>
</feature>
<dbReference type="OrthoDB" id="4085487at2759"/>
<feature type="region of interest" description="Disordered" evidence="1">
    <location>
        <begin position="1100"/>
        <end position="1158"/>
    </location>
</feature>
<reference evidence="2" key="1">
    <citation type="journal article" date="2019" name="G3 (Bethesda)">
        <title>Genome Assemblies of Two Rare Opportunistic Yeast Pathogens: Diutina rugosa (syn. Candida rugosa) and Trichomonascus ciferrii (syn. Candida ciferrii).</title>
        <authorList>
            <person name="Mixao V."/>
            <person name="Saus E."/>
            <person name="Hansen A.P."/>
            <person name="Lass-Florl C."/>
            <person name="Gabaldon T."/>
        </authorList>
    </citation>
    <scope>NUCLEOTIDE SEQUENCE</scope>
    <source>
        <strain evidence="2">CBS 4856</strain>
    </source>
</reference>
<feature type="compositionally biased region" description="Polar residues" evidence="1">
    <location>
        <begin position="1354"/>
        <end position="1368"/>
    </location>
</feature>
<dbReference type="VEuPathDB" id="FungiDB:TRICI_002277"/>
<gene>
    <name evidence="2" type="ORF">TRICI_002277</name>
</gene>
<keyword evidence="3" id="KW-1185">Reference proteome</keyword>
<feature type="region of interest" description="Disordered" evidence="1">
    <location>
        <begin position="1173"/>
        <end position="1245"/>
    </location>
</feature>
<feature type="region of interest" description="Disordered" evidence="1">
    <location>
        <begin position="936"/>
        <end position="972"/>
    </location>
</feature>
<protein>
    <submittedName>
        <fullName evidence="2">Uncharacterized protein</fullName>
    </submittedName>
</protein>
<feature type="region of interest" description="Disordered" evidence="1">
    <location>
        <begin position="1428"/>
        <end position="1494"/>
    </location>
</feature>
<evidence type="ECO:0000313" key="3">
    <source>
        <dbReference type="Proteomes" id="UP000761534"/>
    </source>
</evidence>
<feature type="compositionally biased region" description="Polar residues" evidence="1">
    <location>
        <begin position="334"/>
        <end position="347"/>
    </location>
</feature>
<dbReference type="PANTHER" id="PTHR42064">
    <property type="entry name" value="YALI0F28677P"/>
    <property type="match status" value="1"/>
</dbReference>
<feature type="compositionally biased region" description="Acidic residues" evidence="1">
    <location>
        <begin position="23"/>
        <end position="33"/>
    </location>
</feature>
<feature type="compositionally biased region" description="Low complexity" evidence="1">
    <location>
        <begin position="959"/>
        <end position="972"/>
    </location>
</feature>